<dbReference type="AlphaFoldDB" id="A0A6L2M0L5"/>
<comment type="caution">
    <text evidence="1">The sequence shown here is derived from an EMBL/GenBank/DDBJ whole genome shotgun (WGS) entry which is preliminary data.</text>
</comment>
<organism evidence="1">
    <name type="scientific">Tanacetum cinerariifolium</name>
    <name type="common">Dalmatian daisy</name>
    <name type="synonym">Chrysanthemum cinerariifolium</name>
    <dbReference type="NCBI Taxonomy" id="118510"/>
    <lineage>
        <taxon>Eukaryota</taxon>
        <taxon>Viridiplantae</taxon>
        <taxon>Streptophyta</taxon>
        <taxon>Embryophyta</taxon>
        <taxon>Tracheophyta</taxon>
        <taxon>Spermatophyta</taxon>
        <taxon>Magnoliopsida</taxon>
        <taxon>eudicotyledons</taxon>
        <taxon>Gunneridae</taxon>
        <taxon>Pentapetalae</taxon>
        <taxon>asterids</taxon>
        <taxon>campanulids</taxon>
        <taxon>Asterales</taxon>
        <taxon>Asteraceae</taxon>
        <taxon>Asteroideae</taxon>
        <taxon>Anthemideae</taxon>
        <taxon>Anthemidinae</taxon>
        <taxon>Tanacetum</taxon>
    </lineage>
</organism>
<protein>
    <submittedName>
        <fullName evidence="1">Uncharacterized protein</fullName>
    </submittedName>
</protein>
<reference evidence="1" key="1">
    <citation type="journal article" date="2019" name="Sci. Rep.">
        <title>Draft genome of Tanacetum cinerariifolium, the natural source of mosquito coil.</title>
        <authorList>
            <person name="Yamashiro T."/>
            <person name="Shiraishi A."/>
            <person name="Satake H."/>
            <person name="Nakayama K."/>
        </authorList>
    </citation>
    <scope>NUCLEOTIDE SEQUENCE</scope>
</reference>
<gene>
    <name evidence="1" type="ORF">Tci_039551</name>
</gene>
<accession>A0A6L2M0L5</accession>
<proteinExistence type="predicted"/>
<evidence type="ECO:0000313" key="1">
    <source>
        <dbReference type="EMBL" id="GEU67573.1"/>
    </source>
</evidence>
<dbReference type="EMBL" id="BKCJ010005591">
    <property type="protein sequence ID" value="GEU67573.1"/>
    <property type="molecule type" value="Genomic_DNA"/>
</dbReference>
<sequence length="121" mass="13462">MNMGQDKHIQMVGGNGRNQFRQYAGQNVRNQNWYNAVYNVKNQVEGNAIGNNGNQIRCYNYRGLGIQLQAKEFYLMAVVAVLDKIEKVNANCILMANLQQASTSDTQINKAPVYNSGGSAE</sequence>
<name>A0A6L2M0L5_TANCI</name>